<evidence type="ECO:0000313" key="4">
    <source>
        <dbReference type="Proteomes" id="UP000060699"/>
    </source>
</evidence>
<evidence type="ECO:0000256" key="2">
    <source>
        <dbReference type="ARBA" id="ARBA00022801"/>
    </source>
</evidence>
<dbReference type="OrthoDB" id="9801763at2"/>
<dbReference type="GO" id="GO:0016787">
    <property type="term" value="F:hydrolase activity"/>
    <property type="evidence" value="ECO:0007669"/>
    <property type="project" value="UniProtKB-KW"/>
</dbReference>
<sequence length="228" mass="25150">MTLDTLEMQTRETPRFSIIVMHGLGSCADDLAPLCQALDLRPVVQRAGGLRFVLPNAPQIPVTINSGIRMPAWYDIRHGDLSQREDAQGLRQSQALIEQLIQQEEQEHGIPPERVVLAGFSQGCAMTLLTGLRHPRRLAGLVGLSGYLPLLESTEAERHAANAQTPIFLAHGDHDPVVQPARAMAALAELQLLGYPVQWQTYPMGHEVCQEEISDLQQWLCEVLVKAG</sequence>
<protein>
    <submittedName>
        <fullName evidence="3">Putatie phospholipase/carboxylesterase</fullName>
    </submittedName>
</protein>
<evidence type="ECO:0000256" key="1">
    <source>
        <dbReference type="ARBA" id="ARBA00006499"/>
    </source>
</evidence>
<dbReference type="PANTHER" id="PTHR10655:SF17">
    <property type="entry name" value="LYSOPHOSPHOLIPASE-LIKE PROTEIN 1"/>
    <property type="match status" value="1"/>
</dbReference>
<dbReference type="SUPFAM" id="SSF53474">
    <property type="entry name" value="alpha/beta-Hydrolases"/>
    <property type="match status" value="1"/>
</dbReference>
<dbReference type="InterPro" id="IPR003140">
    <property type="entry name" value="PLipase/COase/thioEstase"/>
</dbReference>
<dbReference type="Pfam" id="PF02230">
    <property type="entry name" value="Abhydrolase_2"/>
    <property type="match status" value="1"/>
</dbReference>
<dbReference type="EMBL" id="CP013729">
    <property type="protein sequence ID" value="ALV08816.1"/>
    <property type="molecule type" value="Genomic_DNA"/>
</dbReference>
<dbReference type="PANTHER" id="PTHR10655">
    <property type="entry name" value="LYSOPHOSPHOLIPASE-RELATED"/>
    <property type="match status" value="1"/>
</dbReference>
<accession>A0A0U3NK79</accession>
<dbReference type="AlphaFoldDB" id="A0A0U3NK79"/>
<dbReference type="Proteomes" id="UP000060699">
    <property type="component" value="Chromosome"/>
</dbReference>
<dbReference type="KEGG" id="rdp:RD2015_4374"/>
<dbReference type="RefSeq" id="WP_058936702.1">
    <property type="nucleotide sequence ID" value="NZ_CP013729.1"/>
</dbReference>
<gene>
    <name evidence="3" type="ORF">RD2015_4374</name>
</gene>
<keyword evidence="2" id="KW-0378">Hydrolase</keyword>
<dbReference type="InterPro" id="IPR050565">
    <property type="entry name" value="LYPA1-2/EST-like"/>
</dbReference>
<comment type="similarity">
    <text evidence="1">Belongs to the AB hydrolase superfamily. AB hydrolase 2 family.</text>
</comment>
<keyword evidence="4" id="KW-1185">Reference proteome</keyword>
<reference evidence="3 4" key="1">
    <citation type="submission" date="2015-12" db="EMBL/GenBank/DDBJ databases">
        <title>Complete genome of Roseateles depolymerans KCTC 42856.</title>
        <authorList>
            <person name="Kim K.M."/>
        </authorList>
    </citation>
    <scope>NUCLEOTIDE SEQUENCE [LARGE SCALE GENOMIC DNA]</scope>
    <source>
        <strain evidence="3 4">KCTC 42856</strain>
    </source>
</reference>
<dbReference type="InterPro" id="IPR029058">
    <property type="entry name" value="AB_hydrolase_fold"/>
</dbReference>
<name>A0A0U3NK79_9BURK</name>
<dbReference type="STRING" id="76731.RD2015_4374"/>
<organism evidence="3 4">
    <name type="scientific">Roseateles depolymerans</name>
    <dbReference type="NCBI Taxonomy" id="76731"/>
    <lineage>
        <taxon>Bacteria</taxon>
        <taxon>Pseudomonadati</taxon>
        <taxon>Pseudomonadota</taxon>
        <taxon>Betaproteobacteria</taxon>
        <taxon>Burkholderiales</taxon>
        <taxon>Sphaerotilaceae</taxon>
        <taxon>Roseateles</taxon>
    </lineage>
</organism>
<dbReference type="Gene3D" id="3.40.50.1820">
    <property type="entry name" value="alpha/beta hydrolase"/>
    <property type="match status" value="1"/>
</dbReference>
<proteinExistence type="inferred from homology"/>
<evidence type="ECO:0000313" key="3">
    <source>
        <dbReference type="EMBL" id="ALV08816.1"/>
    </source>
</evidence>